<reference evidence="1" key="1">
    <citation type="journal article" date="2022" name="bioRxiv">
        <title>Population genetic analysis of Ophidiomyces ophidiicola, the causative agent of snake fungal disease, indicates recent introductions to the USA.</title>
        <authorList>
            <person name="Ladner J.T."/>
            <person name="Palmer J.M."/>
            <person name="Ettinger C.L."/>
            <person name="Stajich J.E."/>
            <person name="Farrell T.M."/>
            <person name="Glorioso B.M."/>
            <person name="Lawson B."/>
            <person name="Price S.J."/>
            <person name="Stengle A.G."/>
            <person name="Grear D.A."/>
            <person name="Lorch J.M."/>
        </authorList>
    </citation>
    <scope>NUCLEOTIDE SEQUENCE</scope>
    <source>
        <strain evidence="1">NWHC 24266-5</strain>
    </source>
</reference>
<evidence type="ECO:0000313" key="1">
    <source>
        <dbReference type="EMBL" id="KAI2390366.1"/>
    </source>
</evidence>
<sequence>MGDRIAMMERACEEIEAKGIKIMRTSSLFETAPMYVTNQDPFLNGVCEVTTSLQPIELLDALQSIELAMGRKKVVDKGPRVIDLDILLYDGITLANERLNIPHMLMLEREFVLRPLCQLIPGERPPESENTTSYQTYLHSLPPSNPSPIAITPIHSNIPALAPSNPKRHTHIMAVLNLTPDSFSDGGVHSATNSSTLSDTVRRFIMNGASIVDIGGESTRPNSNPTSEQEELARVVPAIQLVRSLPEAKNVAISIDTYRASVAEAAVAAGADIINDISAGLLDPAMLPTMARLGKTVILSHMRGTPKTMTNLTDYPSGVIEGVSTELATRIAAAERAGVRRWRIIADPGIGFAKTQAQNLTLLRNLHHLRESAGLSHLPWLVGASRKGFVGQITRVEKPSERVWGTGAAITAAIGGGADIVRVHDVKEMDQVARMADAIYRQGYDA</sequence>
<dbReference type="EMBL" id="JALBCA010000018">
    <property type="protein sequence ID" value="KAI2390366.1"/>
    <property type="molecule type" value="Genomic_DNA"/>
</dbReference>
<name>A0ACB8V3E2_9EURO</name>
<proteinExistence type="predicted"/>
<comment type="caution">
    <text evidence="1">The sequence shown here is derived from an EMBL/GenBank/DDBJ whole genome shotgun (WGS) entry which is preliminary data.</text>
</comment>
<protein>
    <submittedName>
        <fullName evidence="1">Trifunctional dihydropteroate synthetase</fullName>
    </submittedName>
</protein>
<organism evidence="1">
    <name type="scientific">Ophidiomyces ophidiicola</name>
    <dbReference type="NCBI Taxonomy" id="1387563"/>
    <lineage>
        <taxon>Eukaryota</taxon>
        <taxon>Fungi</taxon>
        <taxon>Dikarya</taxon>
        <taxon>Ascomycota</taxon>
        <taxon>Pezizomycotina</taxon>
        <taxon>Eurotiomycetes</taxon>
        <taxon>Eurotiomycetidae</taxon>
        <taxon>Onygenales</taxon>
        <taxon>Onygenaceae</taxon>
        <taxon>Ophidiomyces</taxon>
    </lineage>
</organism>
<gene>
    <name evidence="1" type="primary">FOL1</name>
    <name evidence="1" type="ORF">LOY88_001700</name>
</gene>
<accession>A0ACB8V3E2</accession>